<dbReference type="Pfam" id="PF08449">
    <property type="entry name" value="UAA"/>
    <property type="match status" value="1"/>
</dbReference>
<dbReference type="EMBL" id="CAICTM010001435">
    <property type="protein sequence ID" value="CAB9523603.1"/>
    <property type="molecule type" value="Genomic_DNA"/>
</dbReference>
<feature type="transmembrane region" description="Helical" evidence="7">
    <location>
        <begin position="305"/>
        <end position="325"/>
    </location>
</feature>
<feature type="compositionally biased region" description="Polar residues" evidence="6">
    <location>
        <begin position="1"/>
        <end position="12"/>
    </location>
</feature>
<reference evidence="8" key="1">
    <citation type="submission" date="2020-06" db="EMBL/GenBank/DDBJ databases">
        <authorList>
            <consortium name="Plant Systems Biology data submission"/>
        </authorList>
    </citation>
    <scope>NUCLEOTIDE SEQUENCE</scope>
    <source>
        <strain evidence="8">D6</strain>
    </source>
</reference>
<dbReference type="OrthoDB" id="46927at2759"/>
<name>A0A9N8HUW4_9STRA</name>
<keyword evidence="2" id="KW-0813">Transport</keyword>
<feature type="transmembrane region" description="Helical" evidence="7">
    <location>
        <begin position="52"/>
        <end position="70"/>
    </location>
</feature>
<dbReference type="GO" id="GO:0005789">
    <property type="term" value="C:endoplasmic reticulum membrane"/>
    <property type="evidence" value="ECO:0007669"/>
    <property type="project" value="TreeGrafter"/>
</dbReference>
<feature type="region of interest" description="Disordered" evidence="6">
    <location>
        <begin position="1"/>
        <end position="39"/>
    </location>
</feature>
<feature type="transmembrane region" description="Helical" evidence="7">
    <location>
        <begin position="246"/>
        <end position="271"/>
    </location>
</feature>
<feature type="transmembrane region" description="Helical" evidence="7">
    <location>
        <begin position="331"/>
        <end position="351"/>
    </location>
</feature>
<dbReference type="GO" id="GO:0000139">
    <property type="term" value="C:Golgi membrane"/>
    <property type="evidence" value="ECO:0007669"/>
    <property type="project" value="TreeGrafter"/>
</dbReference>
<dbReference type="InterPro" id="IPR013657">
    <property type="entry name" value="SCL35B1-4/HUT1"/>
</dbReference>
<gene>
    <name evidence="8" type="ORF">SEMRO_1437_G272480.1</name>
</gene>
<dbReference type="GO" id="GO:0046964">
    <property type="term" value="F:3'-phosphoadenosine 5'-phosphosulfate transmembrane transporter activity"/>
    <property type="evidence" value="ECO:0007669"/>
    <property type="project" value="TreeGrafter"/>
</dbReference>
<keyword evidence="5 7" id="KW-0472">Membrane</keyword>
<proteinExistence type="predicted"/>
<dbReference type="Proteomes" id="UP001153069">
    <property type="component" value="Unassembled WGS sequence"/>
</dbReference>
<protein>
    <submittedName>
        <fullName evidence="8">Adenosine 3'-phospho 5'-phosphosulfate transporter 2</fullName>
    </submittedName>
</protein>
<accession>A0A9N8HUW4</accession>
<evidence type="ECO:0000256" key="7">
    <source>
        <dbReference type="SAM" id="Phobius"/>
    </source>
</evidence>
<evidence type="ECO:0000313" key="9">
    <source>
        <dbReference type="Proteomes" id="UP001153069"/>
    </source>
</evidence>
<evidence type="ECO:0000313" key="8">
    <source>
        <dbReference type="EMBL" id="CAB9523603.1"/>
    </source>
</evidence>
<feature type="transmembrane region" description="Helical" evidence="7">
    <location>
        <begin position="277"/>
        <end position="296"/>
    </location>
</feature>
<dbReference type="AlphaFoldDB" id="A0A9N8HUW4"/>
<evidence type="ECO:0000256" key="6">
    <source>
        <dbReference type="SAM" id="MobiDB-lite"/>
    </source>
</evidence>
<organism evidence="8 9">
    <name type="scientific">Seminavis robusta</name>
    <dbReference type="NCBI Taxonomy" id="568900"/>
    <lineage>
        <taxon>Eukaryota</taxon>
        <taxon>Sar</taxon>
        <taxon>Stramenopiles</taxon>
        <taxon>Ochrophyta</taxon>
        <taxon>Bacillariophyta</taxon>
        <taxon>Bacillariophyceae</taxon>
        <taxon>Bacillariophycidae</taxon>
        <taxon>Naviculales</taxon>
        <taxon>Naviculaceae</taxon>
        <taxon>Seminavis</taxon>
    </lineage>
</organism>
<dbReference type="PANTHER" id="PTHR10778:SF8">
    <property type="entry name" value="ADENOSINE 3'-PHOSPHO 5'-PHOSPHOSULFATE TRANSPORTER 2"/>
    <property type="match status" value="1"/>
</dbReference>
<evidence type="ECO:0000256" key="4">
    <source>
        <dbReference type="ARBA" id="ARBA00022989"/>
    </source>
</evidence>
<comment type="caution">
    <text evidence="8">The sequence shown here is derived from an EMBL/GenBank/DDBJ whole genome shotgun (WGS) entry which is preliminary data.</text>
</comment>
<feature type="transmembrane region" description="Helical" evidence="7">
    <location>
        <begin position="121"/>
        <end position="143"/>
    </location>
</feature>
<comment type="subcellular location">
    <subcellularLocation>
        <location evidence="1">Membrane</location>
        <topology evidence="1">Multi-pass membrane protein</topology>
    </subcellularLocation>
</comment>
<sequence>MTTVTNRTSPTMESSQEKSEEEQEALLAEEGKTTTEPASAVQQINQTIPPQAMIYVYMVLFFGGMIAHEVACEAITNKFPKFIVAITLFQMSFCVLVPLAIAKGKGFENFPRTLKGILPYVHISLLVFGATTLACQAAVYLSYPTKVVFKSAKLVPTMVVATVWQGQRFTNLEYVAALLLCAGAAGYSYGSGGSHSSDGEDATPTTLVVLGIAFMVCSVFSDAIIPNYQKLLLNQGVPVTQLMINVNTIGAVTSLAYIVVTGQLFALLGAWHAHPELLFYLTCVGVSLSIAVWAYTKLIQATSSVVAVAVSTLRKVATMFLSYIIFPKPLLTIHIYSGCMVLLGVILSTVAKERMDSKK</sequence>
<evidence type="ECO:0000256" key="5">
    <source>
        <dbReference type="ARBA" id="ARBA00023136"/>
    </source>
</evidence>
<feature type="transmembrane region" description="Helical" evidence="7">
    <location>
        <begin position="82"/>
        <end position="101"/>
    </location>
</feature>
<feature type="transmembrane region" description="Helical" evidence="7">
    <location>
        <begin position="172"/>
        <end position="190"/>
    </location>
</feature>
<evidence type="ECO:0000256" key="2">
    <source>
        <dbReference type="ARBA" id="ARBA00022448"/>
    </source>
</evidence>
<keyword evidence="9" id="KW-1185">Reference proteome</keyword>
<evidence type="ECO:0000256" key="1">
    <source>
        <dbReference type="ARBA" id="ARBA00004141"/>
    </source>
</evidence>
<keyword evidence="4 7" id="KW-1133">Transmembrane helix</keyword>
<evidence type="ECO:0000256" key="3">
    <source>
        <dbReference type="ARBA" id="ARBA00022692"/>
    </source>
</evidence>
<feature type="transmembrane region" description="Helical" evidence="7">
    <location>
        <begin position="202"/>
        <end position="225"/>
    </location>
</feature>
<dbReference type="PANTHER" id="PTHR10778">
    <property type="entry name" value="SOLUTE CARRIER FAMILY 35 MEMBER B"/>
    <property type="match status" value="1"/>
</dbReference>
<keyword evidence="3 7" id="KW-0812">Transmembrane</keyword>